<feature type="domain" description="Peptidase S8/S53" evidence="6">
    <location>
        <begin position="325"/>
        <end position="442"/>
    </location>
</feature>
<dbReference type="PANTHER" id="PTHR43806:SF11">
    <property type="entry name" value="CEREVISIN-RELATED"/>
    <property type="match status" value="1"/>
</dbReference>
<keyword evidence="2" id="KW-0645">Protease</keyword>
<feature type="compositionally biased region" description="Basic and acidic residues" evidence="5">
    <location>
        <begin position="448"/>
        <end position="459"/>
    </location>
</feature>
<evidence type="ECO:0000259" key="6">
    <source>
        <dbReference type="Pfam" id="PF00082"/>
    </source>
</evidence>
<sequence>MTVSRTPVFVAVFLVVVSVGTGLVGADVNDGAAVPVLPAADGVLHDGTAGGVSDAPTVGSALLARLGSSSGDASGDPVTLDPAADGDAPVRVGVIGSAFGATEALDGRVAARYRTGGPRFGLVAGDHGAAVAGVVARRADESALYLASVGYEPTPASYARAVDWLIAQDVDVLVDAGSYYPRTADGMDRIARAAERATAAGTVFVTSGGNAARRHWRGEVSGTGWAVFDDNATEGNRLGDGPVAGSVTLRLYWSGGGDYDLYLYRDIADGHDRVVAKSTRGSGHAEAIDAVVPRGAYYAAVYARDSGDGPVDLFAARHRLAFAGANGSAVAPATADGVISVGALGRDGGLAAYSAVDTDVRAPGTVTPADGTMLRGTSAAAPAVAGVVARMTAAAGGEGLTPAQVERLLRETAADGRVSPDAAVAAARAGSRTGDDELQGTGDGGDPGGERDTNHDGEGSRTFPGP</sequence>
<comment type="similarity">
    <text evidence="1">Belongs to the peptidase S8 family.</text>
</comment>
<evidence type="ECO:0000313" key="8">
    <source>
        <dbReference type="Proteomes" id="UP000184357"/>
    </source>
</evidence>
<feature type="region of interest" description="Disordered" evidence="5">
    <location>
        <begin position="416"/>
        <end position="466"/>
    </location>
</feature>
<dbReference type="InterPro" id="IPR015500">
    <property type="entry name" value="Peptidase_S8_subtilisin-rel"/>
</dbReference>
<dbReference type="InterPro" id="IPR050131">
    <property type="entry name" value="Peptidase_S8_subtilisin-like"/>
</dbReference>
<evidence type="ECO:0000256" key="4">
    <source>
        <dbReference type="ARBA" id="ARBA00022825"/>
    </source>
</evidence>
<keyword evidence="3" id="KW-0378">Hydrolase</keyword>
<dbReference type="AlphaFoldDB" id="A0A1M5R963"/>
<dbReference type="EMBL" id="FQWV01000005">
    <property type="protein sequence ID" value="SHH22708.1"/>
    <property type="molecule type" value="Genomic_DNA"/>
</dbReference>
<dbReference type="Gene3D" id="3.40.50.200">
    <property type="entry name" value="Peptidase S8/S53 domain"/>
    <property type="match status" value="1"/>
</dbReference>
<dbReference type="InterPro" id="IPR036852">
    <property type="entry name" value="Peptidase_S8/S53_dom_sf"/>
</dbReference>
<reference evidence="7 8" key="1">
    <citation type="submission" date="2016-11" db="EMBL/GenBank/DDBJ databases">
        <authorList>
            <person name="Jaros S."/>
            <person name="Januszkiewicz K."/>
            <person name="Wedrychowicz H."/>
        </authorList>
    </citation>
    <scope>NUCLEOTIDE SEQUENCE [LARGE SCALE GENOMIC DNA]</scope>
    <source>
        <strain evidence="7 8">DSM 9297</strain>
    </source>
</reference>
<keyword evidence="4" id="KW-0720">Serine protease</keyword>
<dbReference type="SUPFAM" id="SSF52743">
    <property type="entry name" value="Subtilisin-like"/>
    <property type="match status" value="1"/>
</dbReference>
<evidence type="ECO:0000256" key="5">
    <source>
        <dbReference type="SAM" id="MobiDB-lite"/>
    </source>
</evidence>
<dbReference type="Proteomes" id="UP000184357">
    <property type="component" value="Unassembled WGS sequence"/>
</dbReference>
<gene>
    <name evidence="7" type="ORF">SAMN05443636_2099</name>
</gene>
<evidence type="ECO:0000313" key="7">
    <source>
        <dbReference type="EMBL" id="SHH22708.1"/>
    </source>
</evidence>
<dbReference type="PRINTS" id="PR00723">
    <property type="entry name" value="SUBTILISIN"/>
</dbReference>
<dbReference type="GO" id="GO:0004252">
    <property type="term" value="F:serine-type endopeptidase activity"/>
    <property type="evidence" value="ECO:0007669"/>
    <property type="project" value="InterPro"/>
</dbReference>
<dbReference type="Gene3D" id="2.60.120.380">
    <property type="match status" value="1"/>
</dbReference>
<dbReference type="PROSITE" id="PS00138">
    <property type="entry name" value="SUBTILASE_SER"/>
    <property type="match status" value="1"/>
</dbReference>
<dbReference type="GO" id="GO:0006508">
    <property type="term" value="P:proteolysis"/>
    <property type="evidence" value="ECO:0007669"/>
    <property type="project" value="UniProtKB-KW"/>
</dbReference>
<dbReference type="STRING" id="43928.SAMN05443636_2099"/>
<keyword evidence="8" id="KW-1185">Reference proteome</keyword>
<organism evidence="7 8">
    <name type="scientific">Halobaculum gomorrense</name>
    <dbReference type="NCBI Taxonomy" id="43928"/>
    <lineage>
        <taxon>Archaea</taxon>
        <taxon>Methanobacteriati</taxon>
        <taxon>Methanobacteriota</taxon>
        <taxon>Stenosarchaea group</taxon>
        <taxon>Halobacteria</taxon>
        <taxon>Halobacteriales</taxon>
        <taxon>Haloferacaceae</taxon>
        <taxon>Halobaculum</taxon>
    </lineage>
</organism>
<dbReference type="InterPro" id="IPR023828">
    <property type="entry name" value="Peptidase_S8_Ser-AS"/>
</dbReference>
<evidence type="ECO:0000256" key="1">
    <source>
        <dbReference type="ARBA" id="ARBA00011073"/>
    </source>
</evidence>
<evidence type="ECO:0000256" key="3">
    <source>
        <dbReference type="ARBA" id="ARBA00022801"/>
    </source>
</evidence>
<dbReference type="PANTHER" id="PTHR43806">
    <property type="entry name" value="PEPTIDASE S8"/>
    <property type="match status" value="1"/>
</dbReference>
<proteinExistence type="inferred from homology"/>
<protein>
    <submittedName>
        <fullName evidence="7">Subtilase family protein</fullName>
    </submittedName>
</protein>
<dbReference type="InterPro" id="IPR000209">
    <property type="entry name" value="Peptidase_S8/S53_dom"/>
</dbReference>
<accession>A0A1M5R963</accession>
<evidence type="ECO:0000256" key="2">
    <source>
        <dbReference type="ARBA" id="ARBA00022670"/>
    </source>
</evidence>
<dbReference type="Pfam" id="PF00082">
    <property type="entry name" value="Peptidase_S8"/>
    <property type="match status" value="1"/>
</dbReference>
<name>A0A1M5R963_9EURY</name>